<evidence type="ECO:0000313" key="4">
    <source>
        <dbReference type="EMBL" id="VDK24377.1"/>
    </source>
</evidence>
<keyword evidence="5" id="KW-1185">Reference proteome</keyword>
<evidence type="ECO:0000313" key="5">
    <source>
        <dbReference type="Proteomes" id="UP000267096"/>
    </source>
</evidence>
<accession>A0A0M3JBF2</accession>
<dbReference type="Pfam" id="PF01576">
    <property type="entry name" value="Myosin_tail_1"/>
    <property type="match status" value="1"/>
</dbReference>
<feature type="domain" description="Myosin tail" evidence="3">
    <location>
        <begin position="18"/>
        <end position="325"/>
    </location>
</feature>
<dbReference type="SUPFAM" id="SSF90257">
    <property type="entry name" value="Myosin rod fragments"/>
    <property type="match status" value="2"/>
</dbReference>
<name>A0A0M3JBF2_ANISI</name>
<feature type="coiled-coil region" evidence="2">
    <location>
        <begin position="5"/>
        <end position="39"/>
    </location>
</feature>
<reference evidence="6" key="1">
    <citation type="submission" date="2017-02" db="UniProtKB">
        <authorList>
            <consortium name="WormBaseParasite"/>
        </authorList>
    </citation>
    <scope>IDENTIFICATION</scope>
</reference>
<dbReference type="Proteomes" id="UP000267096">
    <property type="component" value="Unassembled WGS sequence"/>
</dbReference>
<proteinExistence type="predicted"/>
<dbReference type="InterPro" id="IPR002928">
    <property type="entry name" value="Myosin_tail"/>
</dbReference>
<evidence type="ECO:0000259" key="3">
    <source>
        <dbReference type="Pfam" id="PF01576"/>
    </source>
</evidence>
<evidence type="ECO:0000256" key="2">
    <source>
        <dbReference type="SAM" id="Coils"/>
    </source>
</evidence>
<dbReference type="GO" id="GO:0016459">
    <property type="term" value="C:myosin complex"/>
    <property type="evidence" value="ECO:0007669"/>
    <property type="project" value="InterPro"/>
</dbReference>
<dbReference type="OrthoDB" id="6108017at2759"/>
<evidence type="ECO:0000313" key="6">
    <source>
        <dbReference type="WBParaSite" id="ASIM_0000492701-mRNA-1"/>
    </source>
</evidence>
<gene>
    <name evidence="4" type="ORF">ASIM_LOCUS4737</name>
</gene>
<evidence type="ECO:0000256" key="1">
    <source>
        <dbReference type="ARBA" id="ARBA00023054"/>
    </source>
</evidence>
<dbReference type="InterPro" id="IPR014751">
    <property type="entry name" value="XRCC4-like_C"/>
</dbReference>
<dbReference type="EMBL" id="UYRR01008559">
    <property type="protein sequence ID" value="VDK24377.1"/>
    <property type="molecule type" value="Genomic_DNA"/>
</dbReference>
<dbReference type="FunFam" id="1.20.5.370:FF:000008">
    <property type="entry name" value="Myosin heavy chain"/>
    <property type="match status" value="1"/>
</dbReference>
<protein>
    <submittedName>
        <fullName evidence="6">Myosin_tail_1 domain-containing protein</fullName>
    </submittedName>
</protein>
<keyword evidence="1 2" id="KW-0175">Coiled coil</keyword>
<dbReference type="WBParaSite" id="ASIM_0000492701-mRNA-1">
    <property type="protein sequence ID" value="ASIM_0000492701-mRNA-1"/>
    <property type="gene ID" value="ASIM_0000492701"/>
</dbReference>
<organism evidence="6">
    <name type="scientific">Anisakis simplex</name>
    <name type="common">Herring worm</name>
    <dbReference type="NCBI Taxonomy" id="6269"/>
    <lineage>
        <taxon>Eukaryota</taxon>
        <taxon>Metazoa</taxon>
        <taxon>Ecdysozoa</taxon>
        <taxon>Nematoda</taxon>
        <taxon>Chromadorea</taxon>
        <taxon>Rhabditida</taxon>
        <taxon>Spirurina</taxon>
        <taxon>Ascaridomorpha</taxon>
        <taxon>Ascaridoidea</taxon>
        <taxon>Anisakidae</taxon>
        <taxon>Anisakis</taxon>
        <taxon>Anisakis simplex complex</taxon>
    </lineage>
</organism>
<dbReference type="Gene3D" id="1.20.5.370">
    <property type="match status" value="1"/>
</dbReference>
<feature type="coiled-coil region" evidence="2">
    <location>
        <begin position="82"/>
        <end position="317"/>
    </location>
</feature>
<sequence>MNSTNTRQLNENNELMRRCEELNEQIQTTSTIKAQLIQELDSFKRQTAKELRDKQIFSTQSKSLQMELDQLRSTLDDEVAAKTDLLRQLNKANLEIEQWRSKFEDANLVPSDSLDEAIKKITPRMVELEEAIDSANSRVTALERVRSQMSADADEARKQAERNATIVEQLDKKQKAFDKTIEEWKRKVDDANQELQMAQKESRTLSADLFSEQSINDNFQMQVDGLRRESDTLNQQIHDLQSQLMDGSKNVHEMSSRVKRLETEKDELQRALDEAEAAVEAEETKVSRSQIELNQIRAEIEKRLLQKDEEFDNVRKNHQRAIESAQASEHIHFLSNCFVQLFPLHASTDLHLIIGGSLFCL</sequence>
<reference evidence="4 5" key="2">
    <citation type="submission" date="2018-11" db="EMBL/GenBank/DDBJ databases">
        <authorList>
            <consortium name="Pathogen Informatics"/>
        </authorList>
    </citation>
    <scope>NUCLEOTIDE SEQUENCE [LARGE SCALE GENOMIC DNA]</scope>
</reference>
<dbReference type="AlphaFoldDB" id="A0A0M3JBF2"/>